<gene>
    <name evidence="1" type="ORF">AV541_09055</name>
</gene>
<dbReference type="InterPro" id="IPR029033">
    <property type="entry name" value="His_PPase_superfam"/>
</dbReference>
<dbReference type="AlphaFoldDB" id="A0A0X8DDF2"/>
<dbReference type="Gene3D" id="3.40.50.1240">
    <property type="entry name" value="Phosphoglycerate mutase-like"/>
    <property type="match status" value="1"/>
</dbReference>
<accession>A0A0X8DDF2</accession>
<evidence type="ECO:0000313" key="1">
    <source>
        <dbReference type="EMBL" id="AMA76055.1"/>
    </source>
</evidence>
<proteinExistence type="predicted"/>
<reference evidence="1 2" key="1">
    <citation type="submission" date="2016-01" db="EMBL/GenBank/DDBJ databases">
        <title>Genome sequence of Thermus parvatiensis, a thermophile isolated from a hot water spring.</title>
        <authorList>
            <person name="Tripathi C."/>
            <person name="Lal R."/>
        </authorList>
    </citation>
    <scope>NUCLEOTIDE SEQUENCE [LARGE SCALE GENOMIC DNA]</scope>
    <source>
        <strain evidence="1 2">RL</strain>
    </source>
</reference>
<evidence type="ECO:0000313" key="2">
    <source>
        <dbReference type="Proteomes" id="UP000061630"/>
    </source>
</evidence>
<organism evidence="1 2">
    <name type="scientific">Thermus parvatiensis</name>
    <dbReference type="NCBI Taxonomy" id="456163"/>
    <lineage>
        <taxon>Bacteria</taxon>
        <taxon>Thermotogati</taxon>
        <taxon>Deinococcota</taxon>
        <taxon>Deinococci</taxon>
        <taxon>Thermales</taxon>
        <taxon>Thermaceae</taxon>
        <taxon>Thermus</taxon>
    </lineage>
</organism>
<dbReference type="EMBL" id="CP014141">
    <property type="protein sequence ID" value="AMA76055.1"/>
    <property type="molecule type" value="Genomic_DNA"/>
</dbReference>
<dbReference type="InterPro" id="IPR013078">
    <property type="entry name" value="His_Pase_superF_clade-1"/>
</dbReference>
<dbReference type="KEGG" id="tpar:AV541_09055"/>
<dbReference type="SUPFAM" id="SSF53254">
    <property type="entry name" value="Phosphoglycerate mutase-like"/>
    <property type="match status" value="1"/>
</dbReference>
<name>A0A0X8DDF2_9DEIN</name>
<dbReference type="RefSeq" id="WP_060384730.1">
    <property type="nucleotide sequence ID" value="NZ_CP014141.1"/>
</dbReference>
<sequence>MGLLAHFLKGPHKKTTLLLTRAGPVENPRHVLYSHPGLPLSPKGRSALLALLPLLQGFPVAHVYAADSLAEAEAARLFAEALGVPYTLLPELRERAWGAWEGLSFPEVEARFPGAVAAWTADEAGFAPPGGESVREAWERGRRAVKALLGKHRGQALLVVGNCTLNRAALSLALPLPPEEGLRLEQDYARLSVVDFYGEEGVVKALNLAVDWGHDPARGPQGPPGAS</sequence>
<dbReference type="Pfam" id="PF00300">
    <property type="entry name" value="His_Phos_1"/>
    <property type="match status" value="1"/>
</dbReference>
<dbReference type="Proteomes" id="UP000061630">
    <property type="component" value="Chromosome"/>
</dbReference>
<protein>
    <submittedName>
        <fullName evidence="1">Phosphoglycerate mutase</fullName>
    </submittedName>
</protein>